<dbReference type="AlphaFoldDB" id="J9FG39"/>
<feature type="non-terminal residue" evidence="1">
    <location>
        <position position="203"/>
    </location>
</feature>
<dbReference type="SUPFAM" id="SSF56935">
    <property type="entry name" value="Porins"/>
    <property type="match status" value="1"/>
</dbReference>
<accession>J9FG39</accession>
<organism evidence="1">
    <name type="scientific">gut metagenome</name>
    <dbReference type="NCBI Taxonomy" id="749906"/>
    <lineage>
        <taxon>unclassified sequences</taxon>
        <taxon>metagenomes</taxon>
        <taxon>organismal metagenomes</taxon>
    </lineage>
</organism>
<dbReference type="EMBL" id="AMCI01006698">
    <property type="protein sequence ID" value="EJW93891.1"/>
    <property type="molecule type" value="Genomic_DNA"/>
</dbReference>
<sequence length="203" mass="22717">MTFLRSLKAEDVSKVEVIPLTGSEYSADSSAGIIKITMKKARTDGIMGSVGMYYNVSENMSNYTPTASLNIKEGKWSFNMNGSANIMPNSDNNMLQVTDYKNGSNYTSNGLTNTDNMVFGYFNGGIFFDPDKNNSFGLEVYFNRWKYNGGTNTNAIFHRPNATDEIMNSIFQSDQLNNNTNATFNYIHRFDSIGTNLKFIASY</sequence>
<reference evidence="1" key="1">
    <citation type="journal article" date="2012" name="PLoS ONE">
        <title>Gene sets for utilization of primary and secondary nutrition supplies in the distal gut of endangered iberian lynx.</title>
        <authorList>
            <person name="Alcaide M."/>
            <person name="Messina E."/>
            <person name="Richter M."/>
            <person name="Bargiela R."/>
            <person name="Peplies J."/>
            <person name="Huws S.A."/>
            <person name="Newbold C.J."/>
            <person name="Golyshin P.N."/>
            <person name="Simon M.A."/>
            <person name="Lopez G."/>
            <person name="Yakimov M.M."/>
            <person name="Ferrer M."/>
        </authorList>
    </citation>
    <scope>NUCLEOTIDE SEQUENCE</scope>
</reference>
<protein>
    <submittedName>
        <fullName evidence="1">TonB-dependent receptor</fullName>
    </submittedName>
</protein>
<proteinExistence type="predicted"/>
<gene>
    <name evidence="1" type="ORF">EVA_18002</name>
</gene>
<evidence type="ECO:0000313" key="1">
    <source>
        <dbReference type="EMBL" id="EJW93891.1"/>
    </source>
</evidence>
<comment type="caution">
    <text evidence="1">The sequence shown here is derived from an EMBL/GenBank/DDBJ whole genome shotgun (WGS) entry which is preliminary data.</text>
</comment>
<keyword evidence="1" id="KW-0675">Receptor</keyword>
<name>J9FG39_9ZZZZ</name>